<protein>
    <recommendedName>
        <fullName evidence="2">DUF7726 domain-containing protein</fullName>
    </recommendedName>
</protein>
<reference evidence="3" key="1">
    <citation type="submission" date="2020-11" db="EMBL/GenBank/DDBJ databases">
        <authorList>
            <consortium name="DOE Joint Genome Institute"/>
            <person name="Ahrendt S."/>
            <person name="Riley R."/>
            <person name="Andreopoulos W."/>
            <person name="Labutti K."/>
            <person name="Pangilinan J."/>
            <person name="Ruiz-Duenas F.J."/>
            <person name="Barrasa J.M."/>
            <person name="Sanchez-Garcia M."/>
            <person name="Camarero S."/>
            <person name="Miyauchi S."/>
            <person name="Serrano A."/>
            <person name="Linde D."/>
            <person name="Babiker R."/>
            <person name="Drula E."/>
            <person name="Ayuso-Fernandez I."/>
            <person name="Pacheco R."/>
            <person name="Padilla G."/>
            <person name="Ferreira P."/>
            <person name="Barriuso J."/>
            <person name="Kellner H."/>
            <person name="Castanera R."/>
            <person name="Alfaro M."/>
            <person name="Ramirez L."/>
            <person name="Pisabarro A.G."/>
            <person name="Kuo A."/>
            <person name="Tritt A."/>
            <person name="Lipzen A."/>
            <person name="He G."/>
            <person name="Yan M."/>
            <person name="Ng V."/>
            <person name="Cullen D."/>
            <person name="Martin F."/>
            <person name="Rosso M.-N."/>
            <person name="Henrissat B."/>
            <person name="Hibbett D."/>
            <person name="Martinez A.T."/>
            <person name="Grigoriev I.V."/>
        </authorList>
    </citation>
    <scope>NUCLEOTIDE SEQUENCE</scope>
    <source>
        <strain evidence="3">CIRM-BRFM 674</strain>
    </source>
</reference>
<accession>A0A9P5YQT0</accession>
<comment type="caution">
    <text evidence="3">The sequence shown here is derived from an EMBL/GenBank/DDBJ whole genome shotgun (WGS) entry which is preliminary data.</text>
</comment>
<keyword evidence="4" id="KW-1185">Reference proteome</keyword>
<evidence type="ECO:0000256" key="1">
    <source>
        <dbReference type="SAM" id="MobiDB-lite"/>
    </source>
</evidence>
<gene>
    <name evidence="3" type="ORF">BDN70DRAFT_867447</name>
</gene>
<proteinExistence type="predicted"/>
<dbReference type="AlphaFoldDB" id="A0A9P5YQT0"/>
<dbReference type="Proteomes" id="UP000807469">
    <property type="component" value="Unassembled WGS sequence"/>
</dbReference>
<feature type="domain" description="DUF7726" evidence="2">
    <location>
        <begin position="62"/>
        <end position="136"/>
    </location>
</feature>
<feature type="region of interest" description="Disordered" evidence="1">
    <location>
        <begin position="1"/>
        <end position="56"/>
    </location>
</feature>
<sequence>MAPKRKSDAMESAPAEAKASAPKKARVSDASDASDAPTDAKASKKPQSWKDIKLEKEDEGAVPIYDDCGEIRRKIKLLQQTPGWKASPWLKEIGGINSNSYNRFMKESGKNDGAANGTYYAAYIYFEKVRILENKKKTAKRLENEKQNPSGFPRENRRYAWVRA</sequence>
<dbReference type="PANTHER" id="PTHR42339:SF1">
    <property type="entry name" value="HISTONE H1"/>
    <property type="match status" value="1"/>
</dbReference>
<dbReference type="Pfam" id="PF24852">
    <property type="entry name" value="DUF7726"/>
    <property type="match status" value="1"/>
</dbReference>
<evidence type="ECO:0000313" key="3">
    <source>
        <dbReference type="EMBL" id="KAF9473398.1"/>
    </source>
</evidence>
<evidence type="ECO:0000259" key="2">
    <source>
        <dbReference type="Pfam" id="PF24852"/>
    </source>
</evidence>
<dbReference type="OrthoDB" id="2592504at2759"/>
<dbReference type="EMBL" id="MU155446">
    <property type="protein sequence ID" value="KAF9473398.1"/>
    <property type="molecule type" value="Genomic_DNA"/>
</dbReference>
<dbReference type="InterPro" id="IPR056143">
    <property type="entry name" value="DUF7726"/>
</dbReference>
<organism evidence="3 4">
    <name type="scientific">Pholiota conissans</name>
    <dbReference type="NCBI Taxonomy" id="109636"/>
    <lineage>
        <taxon>Eukaryota</taxon>
        <taxon>Fungi</taxon>
        <taxon>Dikarya</taxon>
        <taxon>Basidiomycota</taxon>
        <taxon>Agaricomycotina</taxon>
        <taxon>Agaricomycetes</taxon>
        <taxon>Agaricomycetidae</taxon>
        <taxon>Agaricales</taxon>
        <taxon>Agaricineae</taxon>
        <taxon>Strophariaceae</taxon>
        <taxon>Pholiota</taxon>
    </lineage>
</organism>
<evidence type="ECO:0000313" key="4">
    <source>
        <dbReference type="Proteomes" id="UP000807469"/>
    </source>
</evidence>
<name>A0A9P5YQT0_9AGAR</name>
<feature type="compositionally biased region" description="Low complexity" evidence="1">
    <location>
        <begin position="11"/>
        <end position="40"/>
    </location>
</feature>
<dbReference type="PANTHER" id="PTHR42339">
    <property type="entry name" value="HISTONE H1"/>
    <property type="match status" value="1"/>
</dbReference>